<sequence>MSSCKKSEAERELPPDKIKLTPLAQRDLEAIYLYGLQHFNEIMRLARLELTVLTDRQNTIKSDRLLWASSGRQPLLVILMKYD</sequence>
<evidence type="ECO:0000313" key="2">
    <source>
        <dbReference type="Proteomes" id="UP001377830"/>
    </source>
</evidence>
<keyword evidence="2" id="KW-1185">Reference proteome</keyword>
<dbReference type="KEGG" id="parl:PEC302110_32220"/>
<gene>
    <name evidence="1" type="ORF">PEC302110_32220</name>
</gene>
<dbReference type="AlphaFoldDB" id="A0AAN0KE29"/>
<dbReference type="EMBL" id="AP028908">
    <property type="protein sequence ID" value="BES86125.1"/>
    <property type="molecule type" value="Genomic_DNA"/>
</dbReference>
<proteinExistence type="predicted"/>
<dbReference type="Proteomes" id="UP001377830">
    <property type="component" value="Chromosome"/>
</dbReference>
<accession>A0AAN0KE29</accession>
<reference evidence="2" key="1">
    <citation type="journal article" date="2024" name="Int. J. Syst. Evol. Microbiol.">
        <title>Pectobacterium araliae sp. nov., a pathogen causing bacterial soft rot of Japanese angelica tree in Japan.</title>
        <authorList>
            <person name="Sawada H."/>
            <person name="Someya N."/>
            <person name="Morohoshi T."/>
            <person name="Ono M."/>
            <person name="Satou M."/>
        </authorList>
    </citation>
    <scope>NUCLEOTIDE SEQUENCE [LARGE SCALE GENOMIC DNA]</scope>
    <source>
        <strain evidence="2">MAFF 302110</strain>
    </source>
</reference>
<organism evidence="1 2">
    <name type="scientific">Pectobacterium araliae</name>
    <dbReference type="NCBI Taxonomy" id="3073862"/>
    <lineage>
        <taxon>Bacteria</taxon>
        <taxon>Pseudomonadati</taxon>
        <taxon>Pseudomonadota</taxon>
        <taxon>Gammaproteobacteria</taxon>
        <taxon>Enterobacterales</taxon>
        <taxon>Pectobacteriaceae</taxon>
        <taxon>Pectobacterium</taxon>
    </lineage>
</organism>
<dbReference type="RefSeq" id="WP_338659635.1">
    <property type="nucleotide sequence ID" value="NZ_AP028908.1"/>
</dbReference>
<evidence type="ECO:0000313" key="1">
    <source>
        <dbReference type="EMBL" id="BES86125.1"/>
    </source>
</evidence>
<name>A0AAN0KE29_9GAMM</name>
<protein>
    <submittedName>
        <fullName evidence="1">Uncharacterized protein</fullName>
    </submittedName>
</protein>